<sequence length="106" mass="11962">MCDLKQASTEGNDVRTQTTVVRSATTCEDIDTEVVRFSFHVFVDGVASSLRVGRRLLMKVATSNGDIDAFIGIERFLYRISRQQQSKSRQVQHSTAQHRNPVYLAD</sequence>
<organism evidence="2 3">
    <name type="scientific">Plakobranchus ocellatus</name>
    <dbReference type="NCBI Taxonomy" id="259542"/>
    <lineage>
        <taxon>Eukaryota</taxon>
        <taxon>Metazoa</taxon>
        <taxon>Spiralia</taxon>
        <taxon>Lophotrochozoa</taxon>
        <taxon>Mollusca</taxon>
        <taxon>Gastropoda</taxon>
        <taxon>Heterobranchia</taxon>
        <taxon>Euthyneura</taxon>
        <taxon>Panpulmonata</taxon>
        <taxon>Sacoglossa</taxon>
        <taxon>Placobranchoidea</taxon>
        <taxon>Plakobranchidae</taxon>
        <taxon>Plakobranchus</taxon>
    </lineage>
</organism>
<proteinExistence type="predicted"/>
<evidence type="ECO:0000313" key="3">
    <source>
        <dbReference type="Proteomes" id="UP000735302"/>
    </source>
</evidence>
<dbReference type="EMBL" id="BLXT01003199">
    <property type="protein sequence ID" value="GFO01146.1"/>
    <property type="molecule type" value="Genomic_DNA"/>
</dbReference>
<keyword evidence="3" id="KW-1185">Reference proteome</keyword>
<evidence type="ECO:0000256" key="1">
    <source>
        <dbReference type="SAM" id="MobiDB-lite"/>
    </source>
</evidence>
<dbReference type="Proteomes" id="UP000735302">
    <property type="component" value="Unassembled WGS sequence"/>
</dbReference>
<accession>A0AAV3ZZ00</accession>
<name>A0AAV3ZZ00_9GAST</name>
<dbReference type="AlphaFoldDB" id="A0AAV3ZZ00"/>
<comment type="caution">
    <text evidence="2">The sequence shown here is derived from an EMBL/GenBank/DDBJ whole genome shotgun (WGS) entry which is preliminary data.</text>
</comment>
<evidence type="ECO:0000313" key="2">
    <source>
        <dbReference type="EMBL" id="GFO01146.1"/>
    </source>
</evidence>
<gene>
    <name evidence="2" type="ORF">PoB_002765100</name>
</gene>
<feature type="region of interest" description="Disordered" evidence="1">
    <location>
        <begin position="85"/>
        <end position="106"/>
    </location>
</feature>
<reference evidence="2 3" key="1">
    <citation type="journal article" date="2021" name="Elife">
        <title>Chloroplast acquisition without the gene transfer in kleptoplastic sea slugs, Plakobranchus ocellatus.</title>
        <authorList>
            <person name="Maeda T."/>
            <person name="Takahashi S."/>
            <person name="Yoshida T."/>
            <person name="Shimamura S."/>
            <person name="Takaki Y."/>
            <person name="Nagai Y."/>
            <person name="Toyoda A."/>
            <person name="Suzuki Y."/>
            <person name="Arimoto A."/>
            <person name="Ishii H."/>
            <person name="Satoh N."/>
            <person name="Nishiyama T."/>
            <person name="Hasebe M."/>
            <person name="Maruyama T."/>
            <person name="Minagawa J."/>
            <person name="Obokata J."/>
            <person name="Shigenobu S."/>
        </authorList>
    </citation>
    <scope>NUCLEOTIDE SEQUENCE [LARGE SCALE GENOMIC DNA]</scope>
</reference>
<protein>
    <submittedName>
        <fullName evidence="2">Uncharacterized protein</fullName>
    </submittedName>
</protein>